<organism evidence="1 2">
    <name type="scientific">Enterococcus dispar ATCC 51266</name>
    <dbReference type="NCBI Taxonomy" id="1139219"/>
    <lineage>
        <taxon>Bacteria</taxon>
        <taxon>Bacillati</taxon>
        <taxon>Bacillota</taxon>
        <taxon>Bacilli</taxon>
        <taxon>Lactobacillales</taxon>
        <taxon>Enterococcaceae</taxon>
        <taxon>Enterococcus</taxon>
    </lineage>
</organism>
<dbReference type="RefSeq" id="WP_016172311.1">
    <property type="nucleotide sequence ID" value="NZ_ASWK01000001.1"/>
</dbReference>
<gene>
    <name evidence="1" type="ORF">OMK_01133</name>
</gene>
<protein>
    <submittedName>
        <fullName evidence="1">Uncharacterized protein</fullName>
    </submittedName>
</protein>
<reference evidence="1 2" key="1">
    <citation type="submission" date="2013-03" db="EMBL/GenBank/DDBJ databases">
        <title>The Genome Sequence of Enterococcus dispar ATCC_51266 (Illumina only assembly).</title>
        <authorList>
            <consortium name="The Broad Institute Genomics Platform"/>
            <consortium name="The Broad Institute Genome Sequencing Center for Infectious Disease"/>
            <person name="Earl A."/>
            <person name="Russ C."/>
            <person name="Gilmore M."/>
            <person name="Surin D."/>
            <person name="Walker B."/>
            <person name="Young S."/>
            <person name="Zeng Q."/>
            <person name="Gargeya S."/>
            <person name="Fitzgerald M."/>
            <person name="Haas B."/>
            <person name="Abouelleil A."/>
            <person name="Allen A.W."/>
            <person name="Alvarado L."/>
            <person name="Arachchi H.M."/>
            <person name="Berlin A.M."/>
            <person name="Chapman S.B."/>
            <person name="Gainer-Dewar J."/>
            <person name="Goldberg J."/>
            <person name="Griggs A."/>
            <person name="Gujja S."/>
            <person name="Hansen M."/>
            <person name="Howarth C."/>
            <person name="Imamovic A."/>
            <person name="Ireland A."/>
            <person name="Larimer J."/>
            <person name="McCowan C."/>
            <person name="Murphy C."/>
            <person name="Pearson M."/>
            <person name="Poon T.W."/>
            <person name="Priest M."/>
            <person name="Roberts A."/>
            <person name="Saif S."/>
            <person name="Shea T."/>
            <person name="Sisk P."/>
            <person name="Sykes S."/>
            <person name="Wortman J."/>
            <person name="Nusbaum C."/>
            <person name="Birren B."/>
        </authorList>
    </citation>
    <scope>NUCLEOTIDE SEQUENCE [LARGE SCALE GENOMIC DNA]</scope>
    <source>
        <strain evidence="1 2">ATCC 51266</strain>
    </source>
</reference>
<name>S0KDL2_9ENTE</name>
<proteinExistence type="predicted"/>
<keyword evidence="2" id="KW-1185">Reference proteome</keyword>
<dbReference type="Proteomes" id="UP000014127">
    <property type="component" value="Unassembled WGS sequence"/>
</dbReference>
<dbReference type="PATRIC" id="fig|1139219.3.peg.1093"/>
<sequence length="77" mass="8989">MEPRKKAVDVSIKWLEMRRKLPKNQQLFLEIITFAFMALNSENSHIEIEKSTKQTLKNDESVKTDITYTMTVEGEEG</sequence>
<accession>S0KDL2</accession>
<dbReference type="EMBL" id="AHYR01000004">
    <property type="protein sequence ID" value="EOT42772.1"/>
    <property type="molecule type" value="Genomic_DNA"/>
</dbReference>
<dbReference type="AlphaFoldDB" id="S0KDL2"/>
<evidence type="ECO:0000313" key="1">
    <source>
        <dbReference type="EMBL" id="EOT42772.1"/>
    </source>
</evidence>
<evidence type="ECO:0000313" key="2">
    <source>
        <dbReference type="Proteomes" id="UP000014127"/>
    </source>
</evidence>
<comment type="caution">
    <text evidence="1">The sequence shown here is derived from an EMBL/GenBank/DDBJ whole genome shotgun (WGS) entry which is preliminary data.</text>
</comment>
<dbReference type="HOGENOM" id="CLU_2632517_0_0_9"/>